<reference evidence="1 2" key="1">
    <citation type="journal article" date="2019" name="Nat. Ecol. Evol.">
        <title>Megaphylogeny resolves global patterns of mushroom evolution.</title>
        <authorList>
            <person name="Varga T."/>
            <person name="Krizsan K."/>
            <person name="Foldi C."/>
            <person name="Dima B."/>
            <person name="Sanchez-Garcia M."/>
            <person name="Sanchez-Ramirez S."/>
            <person name="Szollosi G.J."/>
            <person name="Szarkandi J.G."/>
            <person name="Papp V."/>
            <person name="Albert L."/>
            <person name="Andreopoulos W."/>
            <person name="Angelini C."/>
            <person name="Antonin V."/>
            <person name="Barry K.W."/>
            <person name="Bougher N.L."/>
            <person name="Buchanan P."/>
            <person name="Buyck B."/>
            <person name="Bense V."/>
            <person name="Catcheside P."/>
            <person name="Chovatia M."/>
            <person name="Cooper J."/>
            <person name="Damon W."/>
            <person name="Desjardin D."/>
            <person name="Finy P."/>
            <person name="Geml J."/>
            <person name="Haridas S."/>
            <person name="Hughes K."/>
            <person name="Justo A."/>
            <person name="Karasinski D."/>
            <person name="Kautmanova I."/>
            <person name="Kiss B."/>
            <person name="Kocsube S."/>
            <person name="Kotiranta H."/>
            <person name="LaButti K.M."/>
            <person name="Lechner B.E."/>
            <person name="Liimatainen K."/>
            <person name="Lipzen A."/>
            <person name="Lukacs Z."/>
            <person name="Mihaltcheva S."/>
            <person name="Morgado L.N."/>
            <person name="Niskanen T."/>
            <person name="Noordeloos M.E."/>
            <person name="Ohm R.A."/>
            <person name="Ortiz-Santana B."/>
            <person name="Ovrebo C."/>
            <person name="Racz N."/>
            <person name="Riley R."/>
            <person name="Savchenko A."/>
            <person name="Shiryaev A."/>
            <person name="Soop K."/>
            <person name="Spirin V."/>
            <person name="Szebenyi C."/>
            <person name="Tomsovsky M."/>
            <person name="Tulloss R.E."/>
            <person name="Uehling J."/>
            <person name="Grigoriev I.V."/>
            <person name="Vagvolgyi C."/>
            <person name="Papp T."/>
            <person name="Martin F.M."/>
            <person name="Miettinen O."/>
            <person name="Hibbett D.S."/>
            <person name="Nagy L.G."/>
        </authorList>
    </citation>
    <scope>NUCLEOTIDE SEQUENCE [LARGE SCALE GENOMIC DNA]</scope>
    <source>
        <strain evidence="1 2">NL-1719</strain>
    </source>
</reference>
<keyword evidence="2" id="KW-1185">Reference proteome</keyword>
<name>A0ACD3AKG5_9AGAR</name>
<protein>
    <submittedName>
        <fullName evidence="1">Uncharacterized protein</fullName>
    </submittedName>
</protein>
<gene>
    <name evidence="1" type="ORF">BDN72DRAFT_859959</name>
</gene>
<accession>A0ACD3AKG5</accession>
<evidence type="ECO:0000313" key="1">
    <source>
        <dbReference type="EMBL" id="TFK66383.1"/>
    </source>
</evidence>
<organism evidence="1 2">
    <name type="scientific">Pluteus cervinus</name>
    <dbReference type="NCBI Taxonomy" id="181527"/>
    <lineage>
        <taxon>Eukaryota</taxon>
        <taxon>Fungi</taxon>
        <taxon>Dikarya</taxon>
        <taxon>Basidiomycota</taxon>
        <taxon>Agaricomycotina</taxon>
        <taxon>Agaricomycetes</taxon>
        <taxon>Agaricomycetidae</taxon>
        <taxon>Agaricales</taxon>
        <taxon>Pluteineae</taxon>
        <taxon>Pluteaceae</taxon>
        <taxon>Pluteus</taxon>
    </lineage>
</organism>
<proteinExistence type="predicted"/>
<dbReference type="EMBL" id="ML208407">
    <property type="protein sequence ID" value="TFK66383.1"/>
    <property type="molecule type" value="Genomic_DNA"/>
</dbReference>
<evidence type="ECO:0000313" key="2">
    <source>
        <dbReference type="Proteomes" id="UP000308600"/>
    </source>
</evidence>
<sequence>MKEPTPEGLVHHAWRLAVQQDTTIIVLSCGNYERIGIRHRGSRTLYLSDIIDATRPGYGKLHLGVLMSAVDDALNRYRLYRAKHPISPVTKRALKRPRKADTVGITPDPRRSKRQRVDAFFTKSQDRQLLNKRDTQIMWREMDQRPILLLRFSGGGLNSSKPTCCLRRGRPLSPFTVASDEPLPTKLKSSYQPNEYCLLTLDWNSSSGMTGHVFPGLLRITPPSGRAISRSVVAKISDFAEARERLRREYQVYQHLWSHSIDRIPEIYGLFEDMDDSVTMLVMERAACTFREREPTTKENKGGLKEVSQSDRLTITQVVETMHEAGVVHRDLRPDNLVLAQDGKPMIIDFDQAVLDPADNLKDVEIRGLANLLNGKATAAGRPI</sequence>
<dbReference type="Proteomes" id="UP000308600">
    <property type="component" value="Unassembled WGS sequence"/>
</dbReference>